<proteinExistence type="predicted"/>
<dbReference type="AlphaFoldDB" id="A0A1H1NTC6"/>
<dbReference type="InterPro" id="IPR039121">
    <property type="entry name" value="NUDT19"/>
</dbReference>
<keyword evidence="5" id="KW-0460">Magnesium</keyword>
<evidence type="ECO:0000313" key="9">
    <source>
        <dbReference type="Proteomes" id="UP000243904"/>
    </source>
</evidence>
<dbReference type="GO" id="GO:0046872">
    <property type="term" value="F:metal ion binding"/>
    <property type="evidence" value="ECO:0007669"/>
    <property type="project" value="UniProtKB-KW"/>
</dbReference>
<gene>
    <name evidence="8" type="ORF">SAMN05444158_0752</name>
</gene>
<evidence type="ECO:0000256" key="6">
    <source>
        <dbReference type="ARBA" id="ARBA00023211"/>
    </source>
</evidence>
<feature type="domain" description="Nudix hydrolase" evidence="7">
    <location>
        <begin position="7"/>
        <end position="222"/>
    </location>
</feature>
<dbReference type="Gene3D" id="3.90.79.10">
    <property type="entry name" value="Nucleoside Triphosphate Pyrophosphohydrolase"/>
    <property type="match status" value="1"/>
</dbReference>
<dbReference type="PROSITE" id="PS51462">
    <property type="entry name" value="NUDIX"/>
    <property type="match status" value="1"/>
</dbReference>
<dbReference type="InterPro" id="IPR000086">
    <property type="entry name" value="NUDIX_hydrolase_dom"/>
</dbReference>
<evidence type="ECO:0000256" key="2">
    <source>
        <dbReference type="ARBA" id="ARBA00001946"/>
    </source>
</evidence>
<sequence>MPAEAVAPRPASTILLLRDSAGDVDGKRRDADGKGRGEIEVFMMVRHYEIDFNSGALVFPGGSVDASDKEIIARPELYTGGEGLDAAALSFRIAAIRETFEESGILLARPRGASTLVDAKRAAEIEAAHRSALCEGKTTFPKVLADNEMSLALDELVPYAHWITPEGMPKRFDTWFFLASAPPAQAGAHDGRESTDSIWVSPREALAGGESGRFKLPFPTTRNLIRLGKQPNVRAALDDMKGKPIVTVMPVMTRLNGGRQLRIPAEAGYDGELFEVGAAG</sequence>
<reference evidence="9" key="1">
    <citation type="submission" date="2016-10" db="EMBL/GenBank/DDBJ databases">
        <authorList>
            <person name="Varghese N."/>
            <person name="Submissions S."/>
        </authorList>
    </citation>
    <scope>NUCLEOTIDE SEQUENCE [LARGE SCALE GENOMIC DNA]</scope>
    <source>
        <strain evidence="9">GAS369</strain>
    </source>
</reference>
<evidence type="ECO:0000256" key="5">
    <source>
        <dbReference type="ARBA" id="ARBA00022842"/>
    </source>
</evidence>
<dbReference type="SUPFAM" id="SSF55811">
    <property type="entry name" value="Nudix"/>
    <property type="match status" value="1"/>
</dbReference>
<dbReference type="InterPro" id="IPR015797">
    <property type="entry name" value="NUDIX_hydrolase-like_dom_sf"/>
</dbReference>
<dbReference type="PANTHER" id="PTHR12318:SF0">
    <property type="entry name" value="ACYL-COENZYME A DIPHOSPHATASE NUDT19"/>
    <property type="match status" value="1"/>
</dbReference>
<evidence type="ECO:0000256" key="4">
    <source>
        <dbReference type="ARBA" id="ARBA00022801"/>
    </source>
</evidence>
<accession>A0A1H1NTC6</accession>
<evidence type="ECO:0000256" key="1">
    <source>
        <dbReference type="ARBA" id="ARBA00001936"/>
    </source>
</evidence>
<name>A0A1H1NTC6_9BRAD</name>
<dbReference type="GO" id="GO:0016818">
    <property type="term" value="F:hydrolase activity, acting on acid anhydrides, in phosphorus-containing anhydrides"/>
    <property type="evidence" value="ECO:0007669"/>
    <property type="project" value="InterPro"/>
</dbReference>
<dbReference type="PANTHER" id="PTHR12318">
    <property type="entry name" value="TESTOSTERONE-REGULATED PROTEIN RP2"/>
    <property type="match status" value="1"/>
</dbReference>
<keyword evidence="3" id="KW-0479">Metal-binding</keyword>
<dbReference type="EMBL" id="LT629750">
    <property type="protein sequence ID" value="SDS02204.1"/>
    <property type="molecule type" value="Genomic_DNA"/>
</dbReference>
<comment type="cofactor">
    <cofactor evidence="2">
        <name>Mg(2+)</name>
        <dbReference type="ChEBI" id="CHEBI:18420"/>
    </cofactor>
</comment>
<keyword evidence="4" id="KW-0378">Hydrolase</keyword>
<keyword evidence="6" id="KW-0464">Manganese</keyword>
<comment type="cofactor">
    <cofactor evidence="1">
        <name>Mn(2+)</name>
        <dbReference type="ChEBI" id="CHEBI:29035"/>
    </cofactor>
</comment>
<evidence type="ECO:0000259" key="7">
    <source>
        <dbReference type="PROSITE" id="PS51462"/>
    </source>
</evidence>
<keyword evidence="9" id="KW-1185">Reference proteome</keyword>
<protein>
    <recommendedName>
        <fullName evidence="7">Nudix hydrolase domain-containing protein</fullName>
    </recommendedName>
</protein>
<evidence type="ECO:0000256" key="3">
    <source>
        <dbReference type="ARBA" id="ARBA00022723"/>
    </source>
</evidence>
<organism evidence="8 9">
    <name type="scientific">Bradyrhizobium canariense</name>
    <dbReference type="NCBI Taxonomy" id="255045"/>
    <lineage>
        <taxon>Bacteria</taxon>
        <taxon>Pseudomonadati</taxon>
        <taxon>Pseudomonadota</taxon>
        <taxon>Alphaproteobacteria</taxon>
        <taxon>Hyphomicrobiales</taxon>
        <taxon>Nitrobacteraceae</taxon>
        <taxon>Bradyrhizobium</taxon>
    </lineage>
</organism>
<dbReference type="Proteomes" id="UP000243904">
    <property type="component" value="Chromosome I"/>
</dbReference>
<dbReference type="RefSeq" id="WP_146686340.1">
    <property type="nucleotide sequence ID" value="NZ_LT629750.1"/>
</dbReference>
<evidence type="ECO:0000313" key="8">
    <source>
        <dbReference type="EMBL" id="SDS02204.1"/>
    </source>
</evidence>
<dbReference type="CDD" id="cd18870">
    <property type="entry name" value="NUDIX_AcylCoAdiphos_Nudt19"/>
    <property type="match status" value="1"/>
</dbReference>